<feature type="non-terminal residue" evidence="1">
    <location>
        <position position="1"/>
    </location>
</feature>
<organism evidence="1 2">
    <name type="scientific">Rhizopus azygosporus</name>
    <name type="common">Rhizopus microsporus var. azygosporus</name>
    <dbReference type="NCBI Taxonomy" id="86630"/>
    <lineage>
        <taxon>Eukaryota</taxon>
        <taxon>Fungi</taxon>
        <taxon>Fungi incertae sedis</taxon>
        <taxon>Mucoromycota</taxon>
        <taxon>Mucoromycotina</taxon>
        <taxon>Mucoromycetes</taxon>
        <taxon>Mucorales</taxon>
        <taxon>Mucorineae</taxon>
        <taxon>Rhizopodaceae</taxon>
        <taxon>Rhizopus</taxon>
    </lineage>
</organism>
<sequence length="120" mass="14216">TQEFEVYSPEYTLTQQLPQEDQVSQEWLLTVSPNTISALYDQYEAVEYKAKIFKYRCAVLMYRAFLARRQNQLDEVGTTLSMDTFASDLGHNDVIRYNKNYYILRLGQKLHTVIHWRAKP</sequence>
<dbReference type="AlphaFoldDB" id="A0A367IKL7"/>
<name>A0A367IKL7_RHIAZ</name>
<gene>
    <name evidence="1" type="ORF">CU097_000962</name>
</gene>
<feature type="non-terminal residue" evidence="1">
    <location>
        <position position="120"/>
    </location>
</feature>
<proteinExistence type="predicted"/>
<comment type="caution">
    <text evidence="1">The sequence shown here is derived from an EMBL/GenBank/DDBJ whole genome shotgun (WGS) entry which is preliminary data.</text>
</comment>
<dbReference type="Proteomes" id="UP000252139">
    <property type="component" value="Unassembled WGS sequence"/>
</dbReference>
<dbReference type="OrthoDB" id="10365998at2759"/>
<reference evidence="1 2" key="1">
    <citation type="journal article" date="2018" name="G3 (Bethesda)">
        <title>Phylogenetic and Phylogenomic Definition of Rhizopus Species.</title>
        <authorList>
            <person name="Gryganskyi A.P."/>
            <person name="Golan J."/>
            <person name="Dolatabadi S."/>
            <person name="Mondo S."/>
            <person name="Robb S."/>
            <person name="Idnurm A."/>
            <person name="Muszewska A."/>
            <person name="Steczkiewicz K."/>
            <person name="Masonjones S."/>
            <person name="Liao H.L."/>
            <person name="Gajdeczka M.T."/>
            <person name="Anike F."/>
            <person name="Vuek A."/>
            <person name="Anishchenko I.M."/>
            <person name="Voigt K."/>
            <person name="de Hoog G.S."/>
            <person name="Smith M.E."/>
            <person name="Heitman J."/>
            <person name="Vilgalys R."/>
            <person name="Stajich J.E."/>
        </authorList>
    </citation>
    <scope>NUCLEOTIDE SEQUENCE [LARGE SCALE GENOMIC DNA]</scope>
    <source>
        <strain evidence="1 2">CBS 357.93</strain>
    </source>
</reference>
<keyword evidence="2" id="KW-1185">Reference proteome</keyword>
<evidence type="ECO:0000313" key="2">
    <source>
        <dbReference type="Proteomes" id="UP000252139"/>
    </source>
</evidence>
<evidence type="ECO:0000313" key="1">
    <source>
        <dbReference type="EMBL" id="RCH78227.1"/>
    </source>
</evidence>
<dbReference type="EMBL" id="PJQL01005331">
    <property type="protein sequence ID" value="RCH78227.1"/>
    <property type="molecule type" value="Genomic_DNA"/>
</dbReference>
<accession>A0A367IKL7</accession>
<protein>
    <submittedName>
        <fullName evidence="1">Uncharacterized protein</fullName>
    </submittedName>
</protein>